<dbReference type="GeneID" id="18923849"/>
<keyword evidence="1" id="KW-0175">Coiled coil</keyword>
<dbReference type="RefSeq" id="XP_007413796.1">
    <property type="nucleotide sequence ID" value="XM_007413734.1"/>
</dbReference>
<proteinExistence type="predicted"/>
<name>F4RXD9_MELLP</name>
<dbReference type="EMBL" id="GL883127">
    <property type="protein sequence ID" value="EGG03003.1"/>
    <property type="molecule type" value="Genomic_DNA"/>
</dbReference>
<dbReference type="OrthoDB" id="2505403at2759"/>
<evidence type="ECO:0000256" key="1">
    <source>
        <dbReference type="SAM" id="Coils"/>
    </source>
</evidence>
<evidence type="ECO:0000313" key="3">
    <source>
        <dbReference type="EMBL" id="EGG03003.1"/>
    </source>
</evidence>
<evidence type="ECO:0000313" key="4">
    <source>
        <dbReference type="Proteomes" id="UP000001072"/>
    </source>
</evidence>
<feature type="region of interest" description="Disordered" evidence="2">
    <location>
        <begin position="160"/>
        <end position="214"/>
    </location>
</feature>
<evidence type="ECO:0000256" key="2">
    <source>
        <dbReference type="SAM" id="MobiDB-lite"/>
    </source>
</evidence>
<gene>
    <name evidence="3" type="ORF">MELLADRAFT_109716</name>
</gene>
<dbReference type="HOGENOM" id="CLU_956704_0_0_1"/>
<feature type="compositionally biased region" description="Low complexity" evidence="2">
    <location>
        <begin position="200"/>
        <end position="209"/>
    </location>
</feature>
<protein>
    <submittedName>
        <fullName evidence="3">Uncharacterized protein</fullName>
    </submittedName>
</protein>
<feature type="coiled-coil region" evidence="1">
    <location>
        <begin position="123"/>
        <end position="150"/>
    </location>
</feature>
<keyword evidence="4" id="KW-1185">Reference proteome</keyword>
<dbReference type="AlphaFoldDB" id="F4RXD9"/>
<reference evidence="4" key="1">
    <citation type="journal article" date="2011" name="Proc. Natl. Acad. Sci. U.S.A.">
        <title>Obligate biotrophy features unraveled by the genomic analysis of rust fungi.</title>
        <authorList>
            <person name="Duplessis S."/>
            <person name="Cuomo C.A."/>
            <person name="Lin Y.-C."/>
            <person name="Aerts A."/>
            <person name="Tisserant E."/>
            <person name="Veneault-Fourrey C."/>
            <person name="Joly D.L."/>
            <person name="Hacquard S."/>
            <person name="Amselem J."/>
            <person name="Cantarel B.L."/>
            <person name="Chiu R."/>
            <person name="Coutinho P.M."/>
            <person name="Feau N."/>
            <person name="Field M."/>
            <person name="Frey P."/>
            <person name="Gelhaye E."/>
            <person name="Goldberg J."/>
            <person name="Grabherr M.G."/>
            <person name="Kodira C.D."/>
            <person name="Kohler A."/>
            <person name="Kuees U."/>
            <person name="Lindquist E.A."/>
            <person name="Lucas S.M."/>
            <person name="Mago R."/>
            <person name="Mauceli E."/>
            <person name="Morin E."/>
            <person name="Murat C."/>
            <person name="Pangilinan J.L."/>
            <person name="Park R."/>
            <person name="Pearson M."/>
            <person name="Quesneville H."/>
            <person name="Rouhier N."/>
            <person name="Sakthikumar S."/>
            <person name="Salamov A.A."/>
            <person name="Schmutz J."/>
            <person name="Selles B."/>
            <person name="Shapiro H."/>
            <person name="Tanguay P."/>
            <person name="Tuskan G.A."/>
            <person name="Henrissat B."/>
            <person name="Van de Peer Y."/>
            <person name="Rouze P."/>
            <person name="Ellis J.G."/>
            <person name="Dodds P.N."/>
            <person name="Schein J.E."/>
            <person name="Zhong S."/>
            <person name="Hamelin R.C."/>
            <person name="Grigoriev I.V."/>
            <person name="Szabo L.J."/>
            <person name="Martin F."/>
        </authorList>
    </citation>
    <scope>NUCLEOTIDE SEQUENCE [LARGE SCALE GENOMIC DNA]</scope>
    <source>
        <strain evidence="4">98AG31 / pathotype 3-4-7</strain>
    </source>
</reference>
<accession>F4RXD9</accession>
<dbReference type="KEGG" id="mlr:MELLADRAFT_109716"/>
<dbReference type="VEuPathDB" id="FungiDB:MELLADRAFT_109716"/>
<feature type="region of interest" description="Disordered" evidence="2">
    <location>
        <begin position="66"/>
        <end position="102"/>
    </location>
</feature>
<organism evidence="4">
    <name type="scientific">Melampsora larici-populina (strain 98AG31 / pathotype 3-4-7)</name>
    <name type="common">Poplar leaf rust fungus</name>
    <dbReference type="NCBI Taxonomy" id="747676"/>
    <lineage>
        <taxon>Eukaryota</taxon>
        <taxon>Fungi</taxon>
        <taxon>Dikarya</taxon>
        <taxon>Basidiomycota</taxon>
        <taxon>Pucciniomycotina</taxon>
        <taxon>Pucciniomycetes</taxon>
        <taxon>Pucciniales</taxon>
        <taxon>Melampsoraceae</taxon>
        <taxon>Melampsora</taxon>
    </lineage>
</organism>
<sequence>MAYSNNASPLGTYNVHSCNVLYSRAKRDHTELENGYQLWLAQREKKRRGFITQLDRQNAVLASLDGADQSSSSLKKRKAAEASMAKTQAELDKMDNEDQETADPEILKRYPHSITAQRPAYRRLAYQLAAERSEARIKKAEEARELALAQQAVDKALEGHSINDQPASGSGAPAEQEYEEEGEEPQQEEASYDEAPEDQPAAAAAPPAARQSTRTGFASGVKIDSFLARLNGPPGSMTRKVGMNRPVPQEAPSTKWTSKWGLHDVRARYSELVLFTFEYYIFHYKTRGPTY</sequence>
<feature type="region of interest" description="Disordered" evidence="2">
    <location>
        <begin position="229"/>
        <end position="255"/>
    </location>
</feature>
<dbReference type="Proteomes" id="UP000001072">
    <property type="component" value="Unassembled WGS sequence"/>
</dbReference>
<dbReference type="InParanoid" id="F4RXD9"/>
<feature type="compositionally biased region" description="Acidic residues" evidence="2">
    <location>
        <begin position="176"/>
        <end position="197"/>
    </location>
</feature>